<accession>A0A1H3CRK2</accession>
<dbReference type="SUPFAM" id="SSF54534">
    <property type="entry name" value="FKBP-like"/>
    <property type="match status" value="1"/>
</dbReference>
<dbReference type="Proteomes" id="UP000199170">
    <property type="component" value="Unassembled WGS sequence"/>
</dbReference>
<feature type="compositionally biased region" description="Acidic residues" evidence="7">
    <location>
        <begin position="201"/>
        <end position="227"/>
    </location>
</feature>
<gene>
    <name evidence="9" type="ORF">SAMN04487946_101134</name>
</gene>
<evidence type="ECO:0000256" key="6">
    <source>
        <dbReference type="PROSITE-ProRule" id="PRU00277"/>
    </source>
</evidence>
<evidence type="ECO:0000256" key="5">
    <source>
        <dbReference type="ARBA" id="ARBA00023235"/>
    </source>
</evidence>
<evidence type="ECO:0000256" key="2">
    <source>
        <dbReference type="ARBA" id="ARBA00006577"/>
    </source>
</evidence>
<dbReference type="STRING" id="660517.SAMN04487946_101134"/>
<keyword evidence="10" id="KW-1185">Reference proteome</keyword>
<dbReference type="Gene3D" id="3.10.50.40">
    <property type="match status" value="1"/>
</dbReference>
<dbReference type="PANTHER" id="PTHR47861">
    <property type="entry name" value="FKBP-TYPE PEPTIDYL-PROLYL CIS-TRANS ISOMERASE SLYD"/>
    <property type="match status" value="1"/>
</dbReference>
<protein>
    <recommendedName>
        <fullName evidence="3 6">peptidylprolyl isomerase</fullName>
        <ecNumber evidence="3 6">5.2.1.8</ecNumber>
    </recommendedName>
</protein>
<feature type="region of interest" description="Disordered" evidence="7">
    <location>
        <begin position="201"/>
        <end position="228"/>
    </location>
</feature>
<evidence type="ECO:0000256" key="3">
    <source>
        <dbReference type="ARBA" id="ARBA00013194"/>
    </source>
</evidence>
<dbReference type="InterPro" id="IPR001179">
    <property type="entry name" value="PPIase_FKBP_dom"/>
</dbReference>
<dbReference type="GO" id="GO:0003755">
    <property type="term" value="F:peptidyl-prolyl cis-trans isomerase activity"/>
    <property type="evidence" value="ECO:0007669"/>
    <property type="project" value="UniProtKB-KW"/>
</dbReference>
<dbReference type="InterPro" id="IPR046357">
    <property type="entry name" value="PPIase_dom_sf"/>
</dbReference>
<evidence type="ECO:0000259" key="8">
    <source>
        <dbReference type="PROSITE" id="PS50059"/>
    </source>
</evidence>
<evidence type="ECO:0000313" key="9">
    <source>
        <dbReference type="EMBL" id="SDX56164.1"/>
    </source>
</evidence>
<dbReference type="Gene3D" id="2.40.10.330">
    <property type="match status" value="1"/>
</dbReference>
<dbReference type="Pfam" id="PF22199">
    <property type="entry name" value="FKBP26_IF"/>
    <property type="match status" value="1"/>
</dbReference>
<keyword evidence="4 6" id="KW-0697">Rotamase</keyword>
<feature type="region of interest" description="Disordered" evidence="7">
    <location>
        <begin position="1"/>
        <end position="28"/>
    </location>
</feature>
<sequence>MSDEQQADADESQADADEDVPEDAIQDGDFVRLAYTLRTVDDDTVVDTTDQETAEEADIDTEEYDFEPRVITVGAGHVFESVDEELTGAEVGDTGTVEIAAAEAFGEYEDEQVRTVSANKIDEDDRYPGAQVQIDGDQGQVITMVGGRARVDFNHPLAGEDLEYEYEVLELVDDREEQAASMLEMYLQETPEVWIETDTVEEEQVVESDEDEGEDEDEPSEPETETVEVEKETLYIEATQQMTMNQQWMFSKQQIAQDVIDRLDLDRVIVQETIDGMGGMMGGLGGMMGGAGGAGAAPEDIEDAIEDVDVDADELAAELDDVDVDE</sequence>
<comment type="similarity">
    <text evidence="2">Belongs to the FKBP-type PPIase family.</text>
</comment>
<evidence type="ECO:0000256" key="1">
    <source>
        <dbReference type="ARBA" id="ARBA00000971"/>
    </source>
</evidence>
<feature type="domain" description="PPIase FKBP-type" evidence="8">
    <location>
        <begin position="28"/>
        <end position="107"/>
    </location>
</feature>
<comment type="catalytic activity">
    <reaction evidence="1 6">
        <text>[protein]-peptidylproline (omega=180) = [protein]-peptidylproline (omega=0)</text>
        <dbReference type="Rhea" id="RHEA:16237"/>
        <dbReference type="Rhea" id="RHEA-COMP:10747"/>
        <dbReference type="Rhea" id="RHEA-COMP:10748"/>
        <dbReference type="ChEBI" id="CHEBI:83833"/>
        <dbReference type="ChEBI" id="CHEBI:83834"/>
        <dbReference type="EC" id="5.2.1.8"/>
    </reaction>
</comment>
<evidence type="ECO:0000256" key="7">
    <source>
        <dbReference type="SAM" id="MobiDB-lite"/>
    </source>
</evidence>
<keyword evidence="5 6" id="KW-0413">Isomerase</keyword>
<reference evidence="10" key="1">
    <citation type="submission" date="2016-10" db="EMBL/GenBank/DDBJ databases">
        <authorList>
            <person name="Varghese N."/>
            <person name="Submissions S."/>
        </authorList>
    </citation>
    <scope>NUCLEOTIDE SEQUENCE [LARGE SCALE GENOMIC DNA]</scope>
    <source>
        <strain evidence="10">CGMCC 1.10118</strain>
    </source>
</reference>
<feature type="compositionally biased region" description="Acidic residues" evidence="7">
    <location>
        <begin position="1"/>
        <end position="26"/>
    </location>
</feature>
<dbReference type="Pfam" id="PF00254">
    <property type="entry name" value="FKBP_C"/>
    <property type="match status" value="1"/>
</dbReference>
<dbReference type="AlphaFoldDB" id="A0A1H3CRK2"/>
<dbReference type="InterPro" id="IPR054016">
    <property type="entry name" value="FKBP26_IF"/>
</dbReference>
<dbReference type="OrthoDB" id="8615at2157"/>
<dbReference type="PROSITE" id="PS50059">
    <property type="entry name" value="FKBP_PPIASE"/>
    <property type="match status" value="1"/>
</dbReference>
<evidence type="ECO:0000256" key="4">
    <source>
        <dbReference type="ARBA" id="ARBA00023110"/>
    </source>
</evidence>
<dbReference type="RefSeq" id="WP_089764028.1">
    <property type="nucleotide sequence ID" value="NZ_FNPB01000001.1"/>
</dbReference>
<dbReference type="PANTHER" id="PTHR47861:SF2">
    <property type="entry name" value="LONG-TYPE PEPTIDYL-PROLYL CIS-TRANS ISOMERASE"/>
    <property type="match status" value="1"/>
</dbReference>
<proteinExistence type="inferred from homology"/>
<evidence type="ECO:0000313" key="10">
    <source>
        <dbReference type="Proteomes" id="UP000199170"/>
    </source>
</evidence>
<dbReference type="EC" id="5.2.1.8" evidence="3 6"/>
<dbReference type="InterPro" id="IPR048261">
    <property type="entry name" value="SlpA/SlyD-like_ins_sf"/>
</dbReference>
<dbReference type="EMBL" id="FNPB01000001">
    <property type="protein sequence ID" value="SDX56164.1"/>
    <property type="molecule type" value="Genomic_DNA"/>
</dbReference>
<organism evidence="9 10">
    <name type="scientific">Halobellus clavatus</name>
    <dbReference type="NCBI Taxonomy" id="660517"/>
    <lineage>
        <taxon>Archaea</taxon>
        <taxon>Methanobacteriati</taxon>
        <taxon>Methanobacteriota</taxon>
        <taxon>Stenosarchaea group</taxon>
        <taxon>Halobacteria</taxon>
        <taxon>Halobacteriales</taxon>
        <taxon>Haloferacaceae</taxon>
        <taxon>Halobellus</taxon>
    </lineage>
</organism>
<name>A0A1H3CRK2_9EURY</name>